<dbReference type="Proteomes" id="UP001358586">
    <property type="component" value="Chromosome 5"/>
</dbReference>
<dbReference type="Gene3D" id="2.60.120.200">
    <property type="match status" value="1"/>
</dbReference>
<evidence type="ECO:0000256" key="1">
    <source>
        <dbReference type="ARBA" id="ARBA00007606"/>
    </source>
</evidence>
<feature type="chain" id="PRO_5045561180" description="Legume lectin domain-containing protein" evidence="3">
    <location>
        <begin position="29"/>
        <end position="216"/>
    </location>
</feature>
<dbReference type="InterPro" id="IPR001220">
    <property type="entry name" value="Legume_lectin_dom"/>
</dbReference>
<dbReference type="SUPFAM" id="SSF49899">
    <property type="entry name" value="Concanavalin A-like lectins/glucanases"/>
    <property type="match status" value="1"/>
</dbReference>
<feature type="domain" description="Legume lectin" evidence="4">
    <location>
        <begin position="32"/>
        <end position="209"/>
    </location>
</feature>
<evidence type="ECO:0000313" key="5">
    <source>
        <dbReference type="EMBL" id="KAK5830621.1"/>
    </source>
</evidence>
<organism evidence="5 6">
    <name type="scientific">Gossypium arboreum</name>
    <name type="common">Tree cotton</name>
    <name type="synonym">Gossypium nanking</name>
    <dbReference type="NCBI Taxonomy" id="29729"/>
    <lineage>
        <taxon>Eukaryota</taxon>
        <taxon>Viridiplantae</taxon>
        <taxon>Streptophyta</taxon>
        <taxon>Embryophyta</taxon>
        <taxon>Tracheophyta</taxon>
        <taxon>Spermatophyta</taxon>
        <taxon>Magnoliopsida</taxon>
        <taxon>eudicotyledons</taxon>
        <taxon>Gunneridae</taxon>
        <taxon>Pentapetalae</taxon>
        <taxon>rosids</taxon>
        <taxon>malvids</taxon>
        <taxon>Malvales</taxon>
        <taxon>Malvaceae</taxon>
        <taxon>Malvoideae</taxon>
        <taxon>Gossypium</taxon>
    </lineage>
</organism>
<evidence type="ECO:0000256" key="2">
    <source>
        <dbReference type="ARBA" id="ARBA00022734"/>
    </source>
</evidence>
<sequence>MAATAVLRSIPILMTFLMLLEQFALSHSQVENQFIFNGFNGANLHHNGIAEIQPNGLLQLTNTSKRQIGRAFFPFPLKFNKSSSNISDSLSFSTNFVFAIVPEETDPIGGHGIAFIIAPTMELTGAISNQYLGLFNSSSNGLSSNHVFAIELDTVQSPEFGDINGGHVGIDVNNLRSLETASTAYFVEDEGQNRSLELLNGNPMQLWIDSRKWTSC</sequence>
<comment type="similarity">
    <text evidence="1">Belongs to the leguminous lectin family.</text>
</comment>
<protein>
    <recommendedName>
        <fullName evidence="4">Legume lectin domain-containing protein</fullName>
    </recommendedName>
</protein>
<comment type="caution">
    <text evidence="5">The sequence shown here is derived from an EMBL/GenBank/DDBJ whole genome shotgun (WGS) entry which is preliminary data.</text>
</comment>
<reference evidence="5 6" key="1">
    <citation type="submission" date="2023-03" db="EMBL/GenBank/DDBJ databases">
        <title>WGS of Gossypium arboreum.</title>
        <authorList>
            <person name="Yu D."/>
        </authorList>
    </citation>
    <scope>NUCLEOTIDE SEQUENCE [LARGE SCALE GENOMIC DNA]</scope>
    <source>
        <tissue evidence="5">Leaf</tissue>
    </source>
</reference>
<evidence type="ECO:0000259" key="4">
    <source>
        <dbReference type="Pfam" id="PF00139"/>
    </source>
</evidence>
<dbReference type="Pfam" id="PF00139">
    <property type="entry name" value="Lectin_legB"/>
    <property type="match status" value="1"/>
</dbReference>
<feature type="signal peptide" evidence="3">
    <location>
        <begin position="1"/>
        <end position="28"/>
    </location>
</feature>
<dbReference type="PANTHER" id="PTHR32401">
    <property type="entry name" value="CONCANAVALIN A-LIKE LECTIN FAMILY PROTEIN"/>
    <property type="match status" value="1"/>
</dbReference>
<keyword evidence="2" id="KW-0430">Lectin</keyword>
<evidence type="ECO:0000313" key="6">
    <source>
        <dbReference type="Proteomes" id="UP001358586"/>
    </source>
</evidence>
<gene>
    <name evidence="5" type="ORF">PVK06_014416</name>
</gene>
<proteinExistence type="inferred from homology"/>
<accession>A0ABR0PUF1</accession>
<dbReference type="EMBL" id="JARKNE010000005">
    <property type="protein sequence ID" value="KAK5830621.1"/>
    <property type="molecule type" value="Genomic_DNA"/>
</dbReference>
<dbReference type="InterPro" id="IPR050258">
    <property type="entry name" value="Leguminous_Lectin"/>
</dbReference>
<dbReference type="PANTHER" id="PTHR32401:SF51">
    <property type="entry name" value="NON-SPECIFIC SERINE_THREONINE PROTEIN KINASE"/>
    <property type="match status" value="1"/>
</dbReference>
<keyword evidence="3" id="KW-0732">Signal</keyword>
<dbReference type="InterPro" id="IPR013320">
    <property type="entry name" value="ConA-like_dom_sf"/>
</dbReference>
<name>A0ABR0PUF1_GOSAR</name>
<dbReference type="CDD" id="cd06899">
    <property type="entry name" value="lectin_legume_LecRK_Arcelin_ConA"/>
    <property type="match status" value="1"/>
</dbReference>
<evidence type="ECO:0000256" key="3">
    <source>
        <dbReference type="SAM" id="SignalP"/>
    </source>
</evidence>
<keyword evidence="6" id="KW-1185">Reference proteome</keyword>